<reference evidence="13" key="1">
    <citation type="submission" date="2022-11" db="UniProtKB">
        <authorList>
            <consortium name="WormBaseParasite"/>
        </authorList>
    </citation>
    <scope>IDENTIFICATION</scope>
</reference>
<dbReference type="SMART" id="SM00184">
    <property type="entry name" value="RING"/>
    <property type="match status" value="1"/>
</dbReference>
<evidence type="ECO:0000313" key="13">
    <source>
        <dbReference type="WBParaSite" id="jg17484"/>
    </source>
</evidence>
<evidence type="ECO:0000256" key="6">
    <source>
        <dbReference type="ARBA" id="ARBA00022771"/>
    </source>
</evidence>
<dbReference type="Pfam" id="PF18102">
    <property type="entry name" value="DTC"/>
    <property type="match status" value="1"/>
</dbReference>
<dbReference type="InterPro" id="IPR039399">
    <property type="entry name" value="Deltex_C_sf"/>
</dbReference>
<keyword evidence="9" id="KW-0963">Cytoplasm</keyword>
<dbReference type="Gene3D" id="3.30.390.130">
    <property type="match status" value="1"/>
</dbReference>
<dbReference type="GO" id="GO:0007219">
    <property type="term" value="P:Notch signaling pathway"/>
    <property type="evidence" value="ECO:0007669"/>
    <property type="project" value="InterPro"/>
</dbReference>
<dbReference type="AlphaFoldDB" id="A0A915DA75"/>
<dbReference type="WBParaSite" id="jg17484">
    <property type="protein sequence ID" value="jg17484"/>
    <property type="gene ID" value="jg17484"/>
</dbReference>
<dbReference type="InterPro" id="IPR001841">
    <property type="entry name" value="Znf_RING"/>
</dbReference>
<evidence type="ECO:0000256" key="8">
    <source>
        <dbReference type="PROSITE-ProRule" id="PRU00175"/>
    </source>
</evidence>
<keyword evidence="7 9" id="KW-0862">Zinc</keyword>
<evidence type="ECO:0000256" key="7">
    <source>
        <dbReference type="ARBA" id="ARBA00022833"/>
    </source>
</evidence>
<accession>A0A915DA75</accession>
<keyword evidence="12" id="KW-1185">Reference proteome</keyword>
<proteinExistence type="inferred from homology"/>
<evidence type="ECO:0000256" key="2">
    <source>
        <dbReference type="ARBA" id="ARBA00004906"/>
    </source>
</evidence>
<dbReference type="Proteomes" id="UP000887574">
    <property type="component" value="Unplaced"/>
</dbReference>
<dbReference type="GO" id="GO:0008270">
    <property type="term" value="F:zinc ion binding"/>
    <property type="evidence" value="ECO:0007669"/>
    <property type="project" value="UniProtKB-KW"/>
</dbReference>
<keyword evidence="6 8" id="KW-0863">Zinc-finger</keyword>
<protein>
    <recommendedName>
        <fullName evidence="9">E3 ubiquitin-protein ligase</fullName>
        <ecNumber evidence="9">2.3.2.27</ecNumber>
    </recommendedName>
</protein>
<evidence type="ECO:0000313" key="12">
    <source>
        <dbReference type="Proteomes" id="UP000887574"/>
    </source>
</evidence>
<dbReference type="InterPro" id="IPR039396">
    <property type="entry name" value="Deltex_C"/>
</dbReference>
<dbReference type="Pfam" id="PF13639">
    <property type="entry name" value="zf-RING_2"/>
    <property type="match status" value="1"/>
</dbReference>
<comment type="catalytic activity">
    <reaction evidence="1 9">
        <text>S-ubiquitinyl-[E2 ubiquitin-conjugating enzyme]-L-cysteine + [acceptor protein]-L-lysine = [E2 ubiquitin-conjugating enzyme]-L-cysteine + N(6)-ubiquitinyl-[acceptor protein]-L-lysine.</text>
        <dbReference type="EC" id="2.3.2.27"/>
    </reaction>
</comment>
<dbReference type="GO" id="GO:0005737">
    <property type="term" value="C:cytoplasm"/>
    <property type="evidence" value="ECO:0007669"/>
    <property type="project" value="UniProtKB-SubCell"/>
</dbReference>
<dbReference type="Gene3D" id="3.30.40.10">
    <property type="entry name" value="Zinc/RING finger domain, C3HC4 (zinc finger)"/>
    <property type="match status" value="1"/>
</dbReference>
<dbReference type="InterPro" id="IPR013083">
    <property type="entry name" value="Znf_RING/FYVE/PHD"/>
</dbReference>
<evidence type="ECO:0000256" key="5">
    <source>
        <dbReference type="ARBA" id="ARBA00022723"/>
    </source>
</evidence>
<keyword evidence="5 9" id="KW-0479">Metal-binding</keyword>
<evidence type="ECO:0000256" key="10">
    <source>
        <dbReference type="SAM" id="MobiDB-lite"/>
    </source>
</evidence>
<comment type="pathway">
    <text evidence="2 9">Protein modification; protein ubiquitination.</text>
</comment>
<evidence type="ECO:0000256" key="3">
    <source>
        <dbReference type="ARBA" id="ARBA00009413"/>
    </source>
</evidence>
<dbReference type="GO" id="GO:0016567">
    <property type="term" value="P:protein ubiquitination"/>
    <property type="evidence" value="ECO:0007669"/>
    <property type="project" value="UniProtKB-UniRule"/>
</dbReference>
<dbReference type="PROSITE" id="PS50089">
    <property type="entry name" value="ZF_RING_2"/>
    <property type="match status" value="1"/>
</dbReference>
<keyword evidence="4 9" id="KW-0808">Transferase</keyword>
<dbReference type="CDD" id="cd09633">
    <property type="entry name" value="Deltex_C"/>
    <property type="match status" value="1"/>
</dbReference>
<dbReference type="SUPFAM" id="SSF57850">
    <property type="entry name" value="RING/U-box"/>
    <property type="match status" value="1"/>
</dbReference>
<dbReference type="GO" id="GO:0061630">
    <property type="term" value="F:ubiquitin protein ligase activity"/>
    <property type="evidence" value="ECO:0007669"/>
    <property type="project" value="UniProtKB-UniRule"/>
</dbReference>
<evidence type="ECO:0000256" key="4">
    <source>
        <dbReference type="ARBA" id="ARBA00022679"/>
    </source>
</evidence>
<feature type="compositionally biased region" description="Polar residues" evidence="10">
    <location>
        <begin position="1"/>
        <end position="12"/>
    </location>
</feature>
<feature type="compositionally biased region" description="Acidic residues" evidence="10">
    <location>
        <begin position="16"/>
        <end position="40"/>
    </location>
</feature>
<sequence>MVNPSSSGTNFPNEKDFEDEEEESDENMEQDYDNYYDDAFDSSSDIEEVTVLPTPHQAPGTSTSRIGTTNNEYFCSVSSSELEKIKQIERKIEAGGKEQPCSICLCDLEPNTSSTLPEDEVVSLKRCSHIFHKGCIEMAFKSKMQCPLCLTWYAASFGDQPMDATMRVSQMKGKVPGHPDANGFHVISYSIPDGIQTAAHPRPGTHYSGTSRVAYLPNNKEGTQVLKLLQLAFDRLLIFTVGDSVTSGAKNVVTWNGIHHKTCIIGGPSCYGYPDADYLNRVQEELAAVGINKDLL</sequence>
<comment type="subcellular location">
    <subcellularLocation>
        <location evidence="9">Cytoplasm</location>
    </subcellularLocation>
</comment>
<feature type="region of interest" description="Disordered" evidence="10">
    <location>
        <begin position="1"/>
        <end position="40"/>
    </location>
</feature>
<evidence type="ECO:0000256" key="9">
    <source>
        <dbReference type="RuleBase" id="RU367105"/>
    </source>
</evidence>
<comment type="similarity">
    <text evidence="3 9">Belongs to the Deltex family.</text>
</comment>
<organism evidence="12 13">
    <name type="scientific">Ditylenchus dipsaci</name>
    <dbReference type="NCBI Taxonomy" id="166011"/>
    <lineage>
        <taxon>Eukaryota</taxon>
        <taxon>Metazoa</taxon>
        <taxon>Ecdysozoa</taxon>
        <taxon>Nematoda</taxon>
        <taxon>Chromadorea</taxon>
        <taxon>Rhabditida</taxon>
        <taxon>Tylenchina</taxon>
        <taxon>Tylenchomorpha</taxon>
        <taxon>Sphaerularioidea</taxon>
        <taxon>Anguinidae</taxon>
        <taxon>Anguininae</taxon>
        <taxon>Ditylenchus</taxon>
    </lineage>
</organism>
<dbReference type="EC" id="2.3.2.27" evidence="9"/>
<dbReference type="PANTHER" id="PTHR12622">
    <property type="entry name" value="DELTEX-RELATED"/>
    <property type="match status" value="1"/>
</dbReference>
<name>A0A915DA75_9BILA</name>
<feature type="domain" description="RING-type" evidence="11">
    <location>
        <begin position="101"/>
        <end position="149"/>
    </location>
</feature>
<dbReference type="InterPro" id="IPR039398">
    <property type="entry name" value="Deltex_fam"/>
</dbReference>
<evidence type="ECO:0000256" key="1">
    <source>
        <dbReference type="ARBA" id="ARBA00000900"/>
    </source>
</evidence>
<evidence type="ECO:0000259" key="11">
    <source>
        <dbReference type="PROSITE" id="PS50089"/>
    </source>
</evidence>